<feature type="region of interest" description="Disordered" evidence="1">
    <location>
        <begin position="14"/>
        <end position="68"/>
    </location>
</feature>
<dbReference type="AlphaFoldDB" id="A0AAV8VJN0"/>
<dbReference type="GO" id="GO:0003824">
    <property type="term" value="F:catalytic activity"/>
    <property type="evidence" value="ECO:0007669"/>
    <property type="project" value="InterPro"/>
</dbReference>
<dbReference type="Proteomes" id="UP001159042">
    <property type="component" value="Unassembled WGS sequence"/>
</dbReference>
<dbReference type="Gene3D" id="3.60.10.10">
    <property type="entry name" value="Endonuclease/exonuclease/phosphatase"/>
    <property type="match status" value="1"/>
</dbReference>
<proteinExistence type="predicted"/>
<dbReference type="SUPFAM" id="SSF56219">
    <property type="entry name" value="DNase I-like"/>
    <property type="match status" value="1"/>
</dbReference>
<accession>A0AAV8VJN0</accession>
<feature type="domain" description="Endonuclease/exonuclease/phosphatase" evidence="2">
    <location>
        <begin position="72"/>
        <end position="162"/>
    </location>
</feature>
<feature type="non-terminal residue" evidence="3">
    <location>
        <position position="1"/>
    </location>
</feature>
<keyword evidence="4" id="KW-1185">Reference proteome</keyword>
<protein>
    <recommendedName>
        <fullName evidence="2">Endonuclease/exonuclease/phosphatase domain-containing protein</fullName>
    </recommendedName>
</protein>
<evidence type="ECO:0000313" key="4">
    <source>
        <dbReference type="Proteomes" id="UP001159042"/>
    </source>
</evidence>
<dbReference type="EMBL" id="JANEYG010000072">
    <property type="protein sequence ID" value="KAJ8914443.1"/>
    <property type="molecule type" value="Genomic_DNA"/>
</dbReference>
<evidence type="ECO:0000259" key="2">
    <source>
        <dbReference type="Pfam" id="PF03372"/>
    </source>
</evidence>
<dbReference type="InterPro" id="IPR005135">
    <property type="entry name" value="Endo/exonuclease/phosphatase"/>
</dbReference>
<name>A0AAV8VJN0_9CUCU</name>
<gene>
    <name evidence="3" type="ORF">NQ315_017539</name>
</gene>
<dbReference type="InterPro" id="IPR036691">
    <property type="entry name" value="Endo/exonu/phosph_ase_sf"/>
</dbReference>
<sequence>GWRSQRRCKLEVIPSVRVPRPRDRDSKKLSKNKKVGPLVTNTQRKGPRIRKNGNSKKTGEANSEGNNELKLGTWNVRGTFEEGKLKHLISEAKRCNFDIVALQETKQAGELIIEVEVGEYIFINSGGTDRMLGTGFIIIKEMEITSSAVQTRLSKHFTISATEKTRNNRIARLRTKEEKVQYDRNLKVELEAINNNTGENKAIEEAWGGNKYKNGSDSQEM</sequence>
<organism evidence="3 4">
    <name type="scientific">Exocentrus adspersus</name>
    <dbReference type="NCBI Taxonomy" id="1586481"/>
    <lineage>
        <taxon>Eukaryota</taxon>
        <taxon>Metazoa</taxon>
        <taxon>Ecdysozoa</taxon>
        <taxon>Arthropoda</taxon>
        <taxon>Hexapoda</taxon>
        <taxon>Insecta</taxon>
        <taxon>Pterygota</taxon>
        <taxon>Neoptera</taxon>
        <taxon>Endopterygota</taxon>
        <taxon>Coleoptera</taxon>
        <taxon>Polyphaga</taxon>
        <taxon>Cucujiformia</taxon>
        <taxon>Chrysomeloidea</taxon>
        <taxon>Cerambycidae</taxon>
        <taxon>Lamiinae</taxon>
        <taxon>Acanthocinini</taxon>
        <taxon>Exocentrus</taxon>
    </lineage>
</organism>
<evidence type="ECO:0000256" key="1">
    <source>
        <dbReference type="SAM" id="MobiDB-lite"/>
    </source>
</evidence>
<reference evidence="3 4" key="1">
    <citation type="journal article" date="2023" name="Insect Mol. Biol.">
        <title>Genome sequencing provides insights into the evolution of gene families encoding plant cell wall-degrading enzymes in longhorned beetles.</title>
        <authorList>
            <person name="Shin N.R."/>
            <person name="Okamura Y."/>
            <person name="Kirsch R."/>
            <person name="Pauchet Y."/>
        </authorList>
    </citation>
    <scope>NUCLEOTIDE SEQUENCE [LARGE SCALE GENOMIC DNA]</scope>
    <source>
        <strain evidence="3">EAD_L_NR</strain>
    </source>
</reference>
<dbReference type="Pfam" id="PF03372">
    <property type="entry name" value="Exo_endo_phos"/>
    <property type="match status" value="1"/>
</dbReference>
<evidence type="ECO:0000313" key="3">
    <source>
        <dbReference type="EMBL" id="KAJ8914443.1"/>
    </source>
</evidence>
<feature type="compositionally biased region" description="Basic residues" evidence="1">
    <location>
        <begin position="45"/>
        <end position="54"/>
    </location>
</feature>
<comment type="caution">
    <text evidence="3">The sequence shown here is derived from an EMBL/GenBank/DDBJ whole genome shotgun (WGS) entry which is preliminary data.</text>
</comment>